<evidence type="ECO:0000256" key="2">
    <source>
        <dbReference type="ARBA" id="ARBA00004479"/>
    </source>
</evidence>
<sequence length="67" mass="7672">FCGPPKAFPHASLSQKKHYYYVGQVLHFKCWSGYEKRCPTSGTFMCKRVNGKIIWTPPDIQCTNDSS</sequence>
<evidence type="ECO:0000256" key="7">
    <source>
        <dbReference type="ARBA" id="ARBA00022859"/>
    </source>
</evidence>
<comment type="subcellular location">
    <subcellularLocation>
        <location evidence="2">Membrane</location>
        <topology evidence="2">Single-pass type I membrane protein</topology>
    </subcellularLocation>
</comment>
<comment type="subunit">
    <text evidence="13">Non-covalent dimer of an alpha and a beta subunit. IL2R exists in 3 different forms: a high affinity dimer, an intermediate affinity monomer (beta subunit), and a low affinity monomer (alpha subunit). The high and intermediate affinity forms also associate with a gamma subunit.</text>
</comment>
<evidence type="ECO:0000256" key="10">
    <source>
        <dbReference type="ARBA" id="ARBA00023157"/>
    </source>
</evidence>
<evidence type="ECO:0000256" key="6">
    <source>
        <dbReference type="ARBA" id="ARBA00022737"/>
    </source>
</evidence>
<organism evidence="16 17">
    <name type="scientific">Chaetura pelagica</name>
    <name type="common">Chimney swift</name>
    <name type="synonym">Hirundo pelagica</name>
    <dbReference type="NCBI Taxonomy" id="8897"/>
    <lineage>
        <taxon>Eukaryota</taxon>
        <taxon>Metazoa</taxon>
        <taxon>Chordata</taxon>
        <taxon>Craniata</taxon>
        <taxon>Vertebrata</taxon>
        <taxon>Euteleostomi</taxon>
        <taxon>Archelosauria</taxon>
        <taxon>Archosauria</taxon>
        <taxon>Dinosauria</taxon>
        <taxon>Saurischia</taxon>
        <taxon>Theropoda</taxon>
        <taxon>Coelurosauria</taxon>
        <taxon>Aves</taxon>
        <taxon>Neognathae</taxon>
        <taxon>Neoaves</taxon>
        <taxon>Strisores</taxon>
        <taxon>Apodiformes</taxon>
        <taxon>Apodidae</taxon>
        <taxon>Apodinae</taxon>
        <taxon>Chaetura</taxon>
    </lineage>
</organism>
<dbReference type="InterPro" id="IPR015486">
    <property type="entry name" value="IL-2_rcpt_alpha"/>
</dbReference>
<dbReference type="PANTHER" id="PTHR10573:SF0">
    <property type="entry name" value="INTERLEUKIN-2 RECEPTOR SUBUNIT ALPHA"/>
    <property type="match status" value="1"/>
</dbReference>
<keyword evidence="11" id="KW-0675">Receptor</keyword>
<reference evidence="17" key="2">
    <citation type="journal article" date="2014" name="Science">
        <title>Comparative genomics reveals insights into avian genome evolution and adaptation.</title>
        <authorList>
            <consortium name="Avian Genome Consortium"/>
            <person name="Zhang G."/>
            <person name="Li C."/>
            <person name="Li Q."/>
            <person name="Li B."/>
            <person name="Larkin D.M."/>
            <person name="Lee C."/>
            <person name="Storz J.F."/>
            <person name="Antunes A."/>
            <person name="Greenwold M.J."/>
            <person name="Meredith R.W."/>
            <person name="Odeen A."/>
            <person name="Cui J."/>
            <person name="Zhou Q."/>
            <person name="Xu L."/>
            <person name="Pan H."/>
            <person name="Wang Z."/>
            <person name="Jin L."/>
            <person name="Zhang P."/>
            <person name="Hu H."/>
            <person name="Yang W."/>
            <person name="Hu J."/>
            <person name="Xiao J."/>
            <person name="Yang Z."/>
            <person name="Liu Y."/>
            <person name="Xie Q."/>
            <person name="Yu H."/>
            <person name="Lian J."/>
            <person name="Wen P."/>
            <person name="Zhang F."/>
            <person name="Li H."/>
            <person name="Zeng Y."/>
            <person name="Xiong Z."/>
            <person name="Liu S."/>
            <person name="Zhou L."/>
            <person name="Huang Z."/>
            <person name="An N."/>
            <person name="Wang J."/>
            <person name="Zheng Q."/>
            <person name="Xiong Y."/>
            <person name="Wang G."/>
            <person name="Wang B."/>
            <person name="Wang J."/>
            <person name="Fan Y."/>
            <person name="da Fonseca R.R."/>
            <person name="Alfaro-Nunez A."/>
            <person name="Schubert M."/>
            <person name="Orlando L."/>
            <person name="Mourier T."/>
            <person name="Howard J.T."/>
            <person name="Ganapathy G."/>
            <person name="Pfenning A."/>
            <person name="Whitney O."/>
            <person name="Rivas M.V."/>
            <person name="Hara E."/>
            <person name="Smith J."/>
            <person name="Farre M."/>
            <person name="Narayan J."/>
            <person name="Slavov G."/>
            <person name="Romanov M.N."/>
            <person name="Borges R."/>
            <person name="Machado J.P."/>
            <person name="Khan I."/>
            <person name="Springer M.S."/>
            <person name="Gatesy J."/>
            <person name="Hoffmann F.G."/>
            <person name="Opazo J.C."/>
            <person name="Hastad O."/>
            <person name="Sawyer R.H."/>
            <person name="Kim H."/>
            <person name="Kim K.W."/>
            <person name="Kim H.J."/>
            <person name="Cho S."/>
            <person name="Li N."/>
            <person name="Huang Y."/>
            <person name="Bruford M.W."/>
            <person name="Zhan X."/>
            <person name="Dixon A."/>
            <person name="Bertelsen M.F."/>
            <person name="Derryberry E."/>
            <person name="Warren W."/>
            <person name="Wilson R.K."/>
            <person name="Li S."/>
            <person name="Ray D.A."/>
            <person name="Green R.E."/>
            <person name="O'Brien S.J."/>
            <person name="Griffin D."/>
            <person name="Johnson W.E."/>
            <person name="Haussler D."/>
            <person name="Ryder O.A."/>
            <person name="Willerslev E."/>
            <person name="Graves G.R."/>
            <person name="Alstrom P."/>
            <person name="Fjeldsa J."/>
            <person name="Mindell D.P."/>
            <person name="Edwards S.V."/>
            <person name="Braun E.L."/>
            <person name="Rahbek C."/>
            <person name="Burt D.W."/>
            <person name="Houde P."/>
            <person name="Zhang Y."/>
            <person name="Yang H."/>
            <person name="Wang J."/>
            <person name="Jarvis E.D."/>
            <person name="Gilbert M.T."/>
            <person name="Wang J."/>
        </authorList>
    </citation>
    <scope>NUCLEOTIDE SEQUENCE [LARGE SCALE GENOMIC DNA]</scope>
</reference>
<keyword evidence="17" id="KW-1185">Reference proteome</keyword>
<keyword evidence="8" id="KW-1133">Transmembrane helix</keyword>
<feature type="non-terminal residue" evidence="16">
    <location>
        <position position="67"/>
    </location>
</feature>
<gene>
    <name evidence="16" type="ORF">M959_11305</name>
</gene>
<evidence type="ECO:0000256" key="5">
    <source>
        <dbReference type="ARBA" id="ARBA00022729"/>
    </source>
</evidence>
<comment type="caution">
    <text evidence="14">Lacks conserved residue(s) required for the propagation of feature annotation.</text>
</comment>
<evidence type="ECO:0000256" key="12">
    <source>
        <dbReference type="ARBA" id="ARBA00023180"/>
    </source>
</evidence>
<evidence type="ECO:0000259" key="15">
    <source>
        <dbReference type="PROSITE" id="PS50923"/>
    </source>
</evidence>
<evidence type="ECO:0000256" key="8">
    <source>
        <dbReference type="ARBA" id="ARBA00022989"/>
    </source>
</evidence>
<dbReference type="Proteomes" id="UP000031515">
    <property type="component" value="Unassembled WGS sequence"/>
</dbReference>
<dbReference type="EMBL" id="KN126994">
    <property type="protein sequence ID" value="KFU94399.1"/>
    <property type="molecule type" value="Genomic_DNA"/>
</dbReference>
<feature type="domain" description="Sushi" evidence="15">
    <location>
        <begin position="1"/>
        <end position="64"/>
    </location>
</feature>
<evidence type="ECO:0000256" key="11">
    <source>
        <dbReference type="ARBA" id="ARBA00023170"/>
    </source>
</evidence>
<dbReference type="Pfam" id="PF00084">
    <property type="entry name" value="Sushi"/>
    <property type="match status" value="1"/>
</dbReference>
<accession>A0A093DLF1</accession>
<protein>
    <recommendedName>
        <fullName evidence="3">Interleukin-2 receptor subunit alpha</fullName>
    </recommendedName>
</protein>
<dbReference type="GO" id="GO:0016020">
    <property type="term" value="C:membrane"/>
    <property type="evidence" value="ECO:0007669"/>
    <property type="project" value="UniProtKB-SubCell"/>
</dbReference>
<evidence type="ECO:0000256" key="4">
    <source>
        <dbReference type="ARBA" id="ARBA00022692"/>
    </source>
</evidence>
<dbReference type="GO" id="GO:0006954">
    <property type="term" value="P:inflammatory response"/>
    <property type="evidence" value="ECO:0007669"/>
    <property type="project" value="TreeGrafter"/>
</dbReference>
<dbReference type="Gene3D" id="2.10.70.10">
    <property type="entry name" value="Complement Module, domain 1"/>
    <property type="match status" value="1"/>
</dbReference>
<evidence type="ECO:0000313" key="17">
    <source>
        <dbReference type="Proteomes" id="UP000031515"/>
    </source>
</evidence>
<evidence type="ECO:0000256" key="1">
    <source>
        <dbReference type="ARBA" id="ARBA00002381"/>
    </source>
</evidence>
<dbReference type="AlphaFoldDB" id="A0A093DLF1"/>
<keyword evidence="6" id="KW-0677">Repeat</keyword>
<dbReference type="InterPro" id="IPR000436">
    <property type="entry name" value="Sushi_SCR_CCP_dom"/>
</dbReference>
<keyword evidence="7" id="KW-0391">Immunity</keyword>
<evidence type="ECO:0000256" key="14">
    <source>
        <dbReference type="PROSITE-ProRule" id="PRU00302"/>
    </source>
</evidence>
<feature type="non-terminal residue" evidence="16">
    <location>
        <position position="1"/>
    </location>
</feature>
<dbReference type="GO" id="GO:0004911">
    <property type="term" value="F:interleukin-2 receptor activity"/>
    <property type="evidence" value="ECO:0007669"/>
    <property type="project" value="InterPro"/>
</dbReference>
<keyword evidence="9" id="KW-0472">Membrane</keyword>
<dbReference type="CDD" id="cd00033">
    <property type="entry name" value="CCP"/>
    <property type="match status" value="1"/>
</dbReference>
<evidence type="ECO:0000313" key="16">
    <source>
        <dbReference type="EMBL" id="KFU94399.1"/>
    </source>
</evidence>
<comment type="function">
    <text evidence="1">Receptor for interleukin-2. The receptor is involved in the regulation of immune tolerance by controlling regulatory T cells (TREGs) activity. TREGs suppress the activation and expansion of autoreactive T-cells.</text>
</comment>
<reference evidence="16 17" key="1">
    <citation type="submission" date="2013-08" db="EMBL/GenBank/DDBJ databases">
        <title>Genome evolution of avian class.</title>
        <authorList>
            <person name="Zhang G."/>
            <person name="Li C."/>
        </authorList>
    </citation>
    <scope>NUCLEOTIDE SEQUENCE [LARGE SCALE GENOMIC DNA]</scope>
    <source>
        <strain evidence="16">M959</strain>
    </source>
</reference>
<keyword evidence="10" id="KW-1015">Disulfide bond</keyword>
<keyword evidence="14" id="KW-0768">Sushi</keyword>
<evidence type="ECO:0000256" key="13">
    <source>
        <dbReference type="ARBA" id="ARBA00025938"/>
    </source>
</evidence>
<keyword evidence="4" id="KW-0812">Transmembrane</keyword>
<dbReference type="GO" id="GO:0019976">
    <property type="term" value="F:interleukin-2 binding"/>
    <property type="evidence" value="ECO:0007669"/>
    <property type="project" value="InterPro"/>
</dbReference>
<proteinExistence type="predicted"/>
<name>A0A093DLF1_CHAPE</name>
<keyword evidence="12" id="KW-0325">Glycoprotein</keyword>
<dbReference type="SUPFAM" id="SSF57535">
    <property type="entry name" value="Complement control module/SCR domain"/>
    <property type="match status" value="1"/>
</dbReference>
<dbReference type="InterPro" id="IPR035976">
    <property type="entry name" value="Sushi/SCR/CCP_sf"/>
</dbReference>
<dbReference type="PANTHER" id="PTHR10573">
    <property type="entry name" value="INTERLEUKIN-2 RECEPTOR ALPHA CHAIN"/>
    <property type="match status" value="1"/>
</dbReference>
<keyword evidence="5" id="KW-0732">Signal</keyword>
<dbReference type="PROSITE" id="PS50923">
    <property type="entry name" value="SUSHI"/>
    <property type="match status" value="1"/>
</dbReference>
<dbReference type="GO" id="GO:0002376">
    <property type="term" value="P:immune system process"/>
    <property type="evidence" value="ECO:0007669"/>
    <property type="project" value="UniProtKB-KW"/>
</dbReference>
<evidence type="ECO:0000256" key="3">
    <source>
        <dbReference type="ARBA" id="ARBA00013445"/>
    </source>
</evidence>
<evidence type="ECO:0000256" key="9">
    <source>
        <dbReference type="ARBA" id="ARBA00023136"/>
    </source>
</evidence>